<accession>A0ABN8HGW6</accession>
<keyword evidence="2" id="KW-0902">Two-component regulatory system</keyword>
<sequence>MGSINILLADDSITIRKVVGIIFSGGDYSLTMVENGAAAIEKAREIRPDILLIDVLMPDLSGYEVCEAIRREPALAATPILLMTGSFEPFDEERARQCGASDHIVKPFEAQQLVAKVQELHERAAELSVAAPPEPAEPSFFEPTAVAPPAEPLLAANEPSPFESTFQQLPVASPDDPWGAFTLQPDEPAAAEPVEVLAFEPPPAEPAAVPAEPSPFEHSSFGAMEPPDVLEMLQDDLTPAAQSSVAETGMAGSWMPSDDQTFEFQEEVAVAPAAALGNPLELEKQLPEQEPAFDPTAFEPTAPGVPVVETVAEVPPQAVTPVVPAAVPALTEEQLKAALAAASKETIERIVWEVVPDLAESLIREAIRKITDGK</sequence>
<evidence type="ECO:0000256" key="3">
    <source>
        <dbReference type="PROSITE-ProRule" id="PRU00169"/>
    </source>
</evidence>
<dbReference type="RefSeq" id="WP_305731631.1">
    <property type="nucleotide sequence ID" value="NZ_OW150024.1"/>
</dbReference>
<dbReference type="Proteomes" id="UP001295463">
    <property type="component" value="Chromosome"/>
</dbReference>
<organism evidence="5 6">
    <name type="scientific">Trichlorobacter ammonificans</name>
    <dbReference type="NCBI Taxonomy" id="2916410"/>
    <lineage>
        <taxon>Bacteria</taxon>
        <taxon>Pseudomonadati</taxon>
        <taxon>Thermodesulfobacteriota</taxon>
        <taxon>Desulfuromonadia</taxon>
        <taxon>Geobacterales</taxon>
        <taxon>Geobacteraceae</taxon>
        <taxon>Trichlorobacter</taxon>
    </lineage>
</organism>
<dbReference type="Gene3D" id="3.40.50.2300">
    <property type="match status" value="1"/>
</dbReference>
<dbReference type="InterPro" id="IPR011006">
    <property type="entry name" value="CheY-like_superfamily"/>
</dbReference>
<reference evidence="5 6" key="1">
    <citation type="submission" date="2022-03" db="EMBL/GenBank/DDBJ databases">
        <authorList>
            <person name="Koch H."/>
        </authorList>
    </citation>
    <scope>NUCLEOTIDE SEQUENCE [LARGE SCALE GENOMIC DNA]</scope>
    <source>
        <strain evidence="5 6">G1</strain>
    </source>
</reference>
<dbReference type="PANTHER" id="PTHR44591:SF14">
    <property type="entry name" value="PROTEIN PILG"/>
    <property type="match status" value="1"/>
</dbReference>
<feature type="domain" description="Response regulatory" evidence="4">
    <location>
        <begin position="5"/>
        <end position="121"/>
    </location>
</feature>
<dbReference type="CDD" id="cd00156">
    <property type="entry name" value="REC"/>
    <property type="match status" value="1"/>
</dbReference>
<gene>
    <name evidence="5" type="ORF">GEAMG1_0903</name>
</gene>
<feature type="modified residue" description="4-aspartylphosphate" evidence="3">
    <location>
        <position position="54"/>
    </location>
</feature>
<dbReference type="InterPro" id="IPR001789">
    <property type="entry name" value="Sig_transdc_resp-reg_receiver"/>
</dbReference>
<evidence type="ECO:0000256" key="1">
    <source>
        <dbReference type="ARBA" id="ARBA00022553"/>
    </source>
</evidence>
<evidence type="ECO:0000259" key="4">
    <source>
        <dbReference type="PROSITE" id="PS50110"/>
    </source>
</evidence>
<dbReference type="PANTHER" id="PTHR44591">
    <property type="entry name" value="STRESS RESPONSE REGULATOR PROTEIN 1"/>
    <property type="match status" value="1"/>
</dbReference>
<keyword evidence="1 3" id="KW-0597">Phosphoprotein</keyword>
<dbReference type="InterPro" id="IPR050595">
    <property type="entry name" value="Bact_response_regulator"/>
</dbReference>
<evidence type="ECO:0000313" key="6">
    <source>
        <dbReference type="Proteomes" id="UP001295463"/>
    </source>
</evidence>
<dbReference type="PROSITE" id="PS50110">
    <property type="entry name" value="RESPONSE_REGULATORY"/>
    <property type="match status" value="1"/>
</dbReference>
<name>A0ABN8HGW6_9BACT</name>
<dbReference type="Pfam" id="PF00072">
    <property type="entry name" value="Response_reg"/>
    <property type="match status" value="1"/>
</dbReference>
<evidence type="ECO:0000313" key="5">
    <source>
        <dbReference type="EMBL" id="CAH2030716.1"/>
    </source>
</evidence>
<proteinExistence type="predicted"/>
<keyword evidence="6" id="KW-1185">Reference proteome</keyword>
<dbReference type="SMART" id="SM00448">
    <property type="entry name" value="REC"/>
    <property type="match status" value="1"/>
</dbReference>
<dbReference type="SUPFAM" id="SSF52172">
    <property type="entry name" value="CheY-like"/>
    <property type="match status" value="1"/>
</dbReference>
<evidence type="ECO:0000256" key="2">
    <source>
        <dbReference type="ARBA" id="ARBA00023012"/>
    </source>
</evidence>
<dbReference type="EMBL" id="OW150024">
    <property type="protein sequence ID" value="CAH2030716.1"/>
    <property type="molecule type" value="Genomic_DNA"/>
</dbReference>
<protein>
    <submittedName>
        <fullName evidence="5">Response regulator receiver protein</fullName>
    </submittedName>
</protein>